<name>A0A9E7HF16_9LILI</name>
<dbReference type="Gene3D" id="1.25.10.10">
    <property type="entry name" value="Leucine-rich Repeat Variant"/>
    <property type="match status" value="1"/>
</dbReference>
<evidence type="ECO:0000256" key="2">
    <source>
        <dbReference type="ARBA" id="ARBA00022448"/>
    </source>
</evidence>
<gene>
    <name evidence="12" type="ORF">MUK42_06593</name>
</gene>
<dbReference type="GO" id="GO:0009451">
    <property type="term" value="P:RNA modification"/>
    <property type="evidence" value="ECO:0007669"/>
    <property type="project" value="InterPro"/>
</dbReference>
<dbReference type="NCBIfam" id="TIGR00756">
    <property type="entry name" value="PPR"/>
    <property type="match status" value="7"/>
</dbReference>
<dbReference type="InterPro" id="IPR002885">
    <property type="entry name" value="PPR_rpt"/>
</dbReference>
<feature type="repeat" description="PPR" evidence="8">
    <location>
        <begin position="104"/>
        <end position="138"/>
    </location>
</feature>
<evidence type="ECO:0000256" key="8">
    <source>
        <dbReference type="PROSITE-ProRule" id="PRU00708"/>
    </source>
</evidence>
<keyword evidence="5" id="KW-0406">Ion transport</keyword>
<dbReference type="FunFam" id="1.25.40.10:FF:000031">
    <property type="entry name" value="Pentatricopeptide repeat-containing protein mitochondrial"/>
    <property type="match status" value="1"/>
</dbReference>
<dbReference type="GO" id="GO:0000221">
    <property type="term" value="C:vacuolar proton-transporting V-type ATPase, V1 domain"/>
    <property type="evidence" value="ECO:0007669"/>
    <property type="project" value="InterPro"/>
</dbReference>
<keyword evidence="13" id="KW-1185">Reference proteome</keyword>
<feature type="repeat" description="PPR" evidence="8">
    <location>
        <begin position="306"/>
        <end position="340"/>
    </location>
</feature>
<protein>
    <recommendedName>
        <fullName evidence="7">Vacuolar proton pump subunit H</fullName>
    </recommendedName>
</protein>
<feature type="repeat" description="PPR" evidence="8">
    <location>
        <begin position="174"/>
        <end position="204"/>
    </location>
</feature>
<dbReference type="PROSITE" id="PS51375">
    <property type="entry name" value="PPR"/>
    <property type="match status" value="9"/>
</dbReference>
<feature type="compositionally biased region" description="Basic residues" evidence="10">
    <location>
        <begin position="911"/>
        <end position="930"/>
    </location>
</feature>
<sequence>MKLFKPKEAFPLITSFPSKLSKSSSSACHVDAQMIKTGFDLQTYYSNRLVESLLDKGQLLRARQLFDEMPLKNTFTANRMISGYAKCGYLDEARHLFDRTTNRTAVTWTIMIGAYSQAAQHQEAFDLFRSMRRSGIRPDRVAIVALLSSCSSPDASGWVVQVHAHVVKCGFGDRVMVCNTLVDSYCKCGLVRLGRRVFDEMHERDSVTFNAMVMGYSKEGLHYEALELFIMMRNLSVKPSQFTFSGILTAATGLCNFGLGRQVHSLVTKTNFGWDVFVCNSLLDFYSKCDSLTEARALFDEMAERDNVSYNVIISGYAWNGQTEELMKLFKEMQFCGFDRRQFPFPSLLSFAGALPDLATGRQIHAQIILTDSSSDDLMCNALIDMYAKCGLLETAEMIFRKTINRNTVSCTAMISGYIENALYEEALSLFCEMRRSGLNPDRATFCSILRALASLASLSMGKQLHSYLIRCGYMPNVFSGSALLDMYAKCGCFIETQKTFDEMPDKNIVSWNAMMFAYAQNGQGTKAIKLFEDMLRQDVKPDAITILGVLSACNHSGLVEEGLQCFDSMTELYGLKPRKEHYACIIDLMGRVGHFDEVERLLNQMPFEADQIIWSSILNSCRIHGNQELARRAADKLFCMELKDASPFIIMSNIHAKAGQWDDAAKVKKMMRDRGVRKEPAYSWVEIKQKIYMFSSDDKMNPRINEIRALLEKLNEEMDKEGYKPDSRQAEYLVACGFEPISSFHNLPVPNYQMGKNQAYKAMQRARLGSSSAGPEEIEDGMTDGSFHSPEWHAARLASLKTSHTITWEEFKKKQKEDELRRDELEADKDRMMREYRAQLDAERARKLSLGKNHSASKSHKKKDRKDKDSKKRSSRKRKQKRSSESSSSSSSSESSSSDDDYDDDERESRRSRSKRSKKKRKHKSRVKHSSSDSDSDENGGPICGHHRNLVDRSHPLLWQKVLLSMGGAELTTEEVLKMDIPWETYMSTKLITGTHLQLLRRYDKKSESQRAALLDDDGPAYVGVFINILRDISKEETVEYVLALIDEMLTANPKRARLFHDKSLSNEDTYQPFLSYGVQDFYFYPILINDISGQIWLQEGNWFIQEKSCKILTLIVSARPKGQHGLVSNGESSHSKSKISAIDAVLEGLLDWLCLQLKAPSHPNRSVPLAVNCLATLLRERFVRVSFVQADGVKLLIPLISPASTQQSIQFVLWVSNITLNDKHDETANNILLQLLYETCLCVWLLSYYDVAIDYLATTRVMPRLVDVVKGSTKEKVVRVIVLTLRNLLPKAACGAQMIDLGLPQIVQSLKAQAWSDEDLLEALNQLEDGLKEHVKTLSSFDKYKQEVLLGHLDWYPMHKDPGFWRENITNFEENDFQILRVLITILDTSSDPTALAVACYDLSQFIQYHPAGRIIVSDLKAKDRVMKLMNHENADVTKNALLCIQRLFLGAKYASFLQS</sequence>
<proteinExistence type="inferred from homology"/>
<comment type="function">
    <text evidence="6">Subunit of the peripheral V1 complex of vacuolar ATPase. Subunit H activates the ATPase activity of the enzyme and couples ATPase activity to proton flow. Vacuolar ATPase is responsible for acidifying a variety of intracellular compartments in eukaryotic cells, thus providing most of the energy required for transport processes in the vacuolar system.</text>
</comment>
<feature type="repeat" description="PPR" evidence="8">
    <location>
        <begin position="205"/>
        <end position="239"/>
    </location>
</feature>
<feature type="compositionally biased region" description="Low complexity" evidence="10">
    <location>
        <begin position="886"/>
        <end position="897"/>
    </location>
</feature>
<dbReference type="Pfam" id="PF13041">
    <property type="entry name" value="PPR_2"/>
    <property type="match status" value="4"/>
</dbReference>
<dbReference type="InterPro" id="IPR011989">
    <property type="entry name" value="ARM-like"/>
</dbReference>
<dbReference type="PANTHER" id="PTHR47926:SF475">
    <property type="entry name" value="DYW DOMAIN-CONTAINING PROTEIN"/>
    <property type="match status" value="1"/>
</dbReference>
<feature type="repeat" description="PPR" evidence="8">
    <location>
        <begin position="73"/>
        <end position="103"/>
    </location>
</feature>
<keyword evidence="2" id="KW-0813">Transport</keyword>
<dbReference type="Gene3D" id="1.25.40.150">
    <property type="entry name" value="V-type ATPase, subunit H, C-terminal domain"/>
    <property type="match status" value="1"/>
</dbReference>
<evidence type="ECO:0000256" key="5">
    <source>
        <dbReference type="ARBA" id="ARBA00023065"/>
    </source>
</evidence>
<dbReference type="Pfam" id="PF20431">
    <property type="entry name" value="E_motif"/>
    <property type="match status" value="1"/>
</dbReference>
<evidence type="ECO:0000259" key="11">
    <source>
        <dbReference type="Pfam" id="PF11698"/>
    </source>
</evidence>
<dbReference type="Proteomes" id="UP001055439">
    <property type="component" value="Chromosome 8"/>
</dbReference>
<dbReference type="OrthoDB" id="1882346at2759"/>
<comment type="similarity">
    <text evidence="1">Belongs to the V-ATPase H subunit family.</text>
</comment>
<feature type="repeat" description="PPR" evidence="8">
    <location>
        <begin position="645"/>
        <end position="679"/>
    </location>
</feature>
<feature type="repeat" description="PPR" evidence="8">
    <location>
        <begin position="407"/>
        <end position="441"/>
    </location>
</feature>
<dbReference type="FunFam" id="1.25.40.10:FF:000366">
    <property type="entry name" value="Pentatricopeptide (PPR) repeat-containing protein"/>
    <property type="match status" value="1"/>
</dbReference>
<dbReference type="InterPro" id="IPR046848">
    <property type="entry name" value="E_motif"/>
</dbReference>
<dbReference type="FunFam" id="1.25.40.150:FF:000004">
    <property type="entry name" value="V-type proton ATPase subunit H"/>
    <property type="match status" value="1"/>
</dbReference>
<feature type="compositionally biased region" description="Basic residues" evidence="10">
    <location>
        <begin position="856"/>
        <end position="866"/>
    </location>
</feature>
<accession>A0A9E7HF16</accession>
<dbReference type="Pfam" id="PF03224">
    <property type="entry name" value="V-ATPase_H_N"/>
    <property type="match status" value="1"/>
</dbReference>
<evidence type="ECO:0000256" key="1">
    <source>
        <dbReference type="ARBA" id="ARBA00008613"/>
    </source>
</evidence>
<feature type="compositionally biased region" description="Acidic residues" evidence="10">
    <location>
        <begin position="898"/>
        <end position="907"/>
    </location>
</feature>
<dbReference type="Pfam" id="PF11698">
    <property type="entry name" value="V-ATPase_H_C"/>
    <property type="match status" value="1"/>
</dbReference>
<feature type="domain" description="ATPase V1 complex subunit H C-terminal" evidence="11">
    <location>
        <begin position="1340"/>
        <end position="1451"/>
    </location>
</feature>
<dbReference type="PROSITE" id="PS00191">
    <property type="entry name" value="CYTOCHROME_B5_1"/>
    <property type="match status" value="1"/>
</dbReference>
<dbReference type="FunFam" id="1.25.40.10:FF:000285">
    <property type="entry name" value="Pentatricopeptide repeat-containing protein, chloroplastic"/>
    <property type="match status" value="1"/>
</dbReference>
<dbReference type="EMBL" id="CP097510">
    <property type="protein sequence ID" value="URE33281.1"/>
    <property type="molecule type" value="Genomic_DNA"/>
</dbReference>
<feature type="coiled-coil region" evidence="9">
    <location>
        <begin position="816"/>
        <end position="843"/>
    </location>
</feature>
<feature type="repeat" description="PPR" evidence="8">
    <location>
        <begin position="275"/>
        <end position="305"/>
    </location>
</feature>
<evidence type="ECO:0000256" key="10">
    <source>
        <dbReference type="SAM" id="MobiDB-lite"/>
    </source>
</evidence>
<dbReference type="InterPro" id="IPR046960">
    <property type="entry name" value="PPR_At4g14850-like_plant"/>
</dbReference>
<dbReference type="GO" id="GO:0003723">
    <property type="term" value="F:RNA binding"/>
    <property type="evidence" value="ECO:0007669"/>
    <property type="project" value="InterPro"/>
</dbReference>
<dbReference type="FunFam" id="1.25.40.10:FF:000227">
    <property type="entry name" value="Pentatricopeptide repeat-containing protein At3g13880"/>
    <property type="match status" value="1"/>
</dbReference>
<evidence type="ECO:0000256" key="9">
    <source>
        <dbReference type="SAM" id="Coils"/>
    </source>
</evidence>
<feature type="region of interest" description="Disordered" evidence="10">
    <location>
        <begin position="845"/>
        <end position="950"/>
    </location>
</feature>
<evidence type="ECO:0000256" key="6">
    <source>
        <dbReference type="ARBA" id="ARBA00025045"/>
    </source>
</evidence>
<evidence type="ECO:0000256" key="7">
    <source>
        <dbReference type="ARBA" id="ARBA00082218"/>
    </source>
</evidence>
<dbReference type="InterPro" id="IPR016024">
    <property type="entry name" value="ARM-type_fold"/>
</dbReference>
<reference evidence="12" key="1">
    <citation type="submission" date="2022-05" db="EMBL/GenBank/DDBJ databases">
        <title>The Musa troglodytarum L. genome provides insights into the mechanism of non-climacteric behaviour and enrichment of carotenoids.</title>
        <authorList>
            <person name="Wang J."/>
        </authorList>
    </citation>
    <scope>NUCLEOTIDE SEQUENCE</scope>
    <source>
        <tissue evidence="12">Leaf</tissue>
    </source>
</reference>
<dbReference type="InterPro" id="IPR018506">
    <property type="entry name" value="Cyt_B5_heme-BS"/>
</dbReference>
<evidence type="ECO:0000313" key="13">
    <source>
        <dbReference type="Proteomes" id="UP001055439"/>
    </source>
</evidence>
<keyword evidence="9" id="KW-0175">Coiled coil</keyword>
<evidence type="ECO:0000256" key="3">
    <source>
        <dbReference type="ARBA" id="ARBA00022737"/>
    </source>
</evidence>
<evidence type="ECO:0000256" key="4">
    <source>
        <dbReference type="ARBA" id="ARBA00022781"/>
    </source>
</evidence>
<keyword evidence="4" id="KW-0375">Hydrogen ion transport</keyword>
<dbReference type="Gene3D" id="1.25.40.10">
    <property type="entry name" value="Tetratricopeptide repeat domain"/>
    <property type="match status" value="5"/>
</dbReference>
<dbReference type="FunFam" id="1.25.40.10:FF:000196">
    <property type="entry name" value="Pentatricopeptide repeat-containing protein At4g14850"/>
    <property type="match status" value="1"/>
</dbReference>
<dbReference type="InterPro" id="IPR004908">
    <property type="entry name" value="ATPase_V1-cplx_hsu"/>
</dbReference>
<dbReference type="SUPFAM" id="SSF48452">
    <property type="entry name" value="TPR-like"/>
    <property type="match status" value="1"/>
</dbReference>
<dbReference type="SUPFAM" id="SSF48371">
    <property type="entry name" value="ARM repeat"/>
    <property type="match status" value="1"/>
</dbReference>
<dbReference type="GO" id="GO:0046961">
    <property type="term" value="F:proton-transporting ATPase activity, rotational mechanism"/>
    <property type="evidence" value="ECO:0007669"/>
    <property type="project" value="InterPro"/>
</dbReference>
<dbReference type="InterPro" id="IPR038497">
    <property type="entry name" value="ATPase_V1-cplx_hsu_C_sf"/>
</dbReference>
<dbReference type="InterPro" id="IPR011990">
    <property type="entry name" value="TPR-like_helical_dom_sf"/>
</dbReference>
<dbReference type="GO" id="GO:0020037">
    <property type="term" value="F:heme binding"/>
    <property type="evidence" value="ECO:0007669"/>
    <property type="project" value="InterPro"/>
</dbReference>
<dbReference type="PANTHER" id="PTHR47926">
    <property type="entry name" value="PENTATRICOPEPTIDE REPEAT-CONTAINING PROTEIN"/>
    <property type="match status" value="1"/>
</dbReference>
<organism evidence="12 13">
    <name type="scientific">Musa troglodytarum</name>
    <name type="common">fe'i banana</name>
    <dbReference type="NCBI Taxonomy" id="320322"/>
    <lineage>
        <taxon>Eukaryota</taxon>
        <taxon>Viridiplantae</taxon>
        <taxon>Streptophyta</taxon>
        <taxon>Embryophyta</taxon>
        <taxon>Tracheophyta</taxon>
        <taxon>Spermatophyta</taxon>
        <taxon>Magnoliopsida</taxon>
        <taxon>Liliopsida</taxon>
        <taxon>Zingiberales</taxon>
        <taxon>Musaceae</taxon>
        <taxon>Musa</taxon>
    </lineage>
</organism>
<evidence type="ECO:0000313" key="12">
    <source>
        <dbReference type="EMBL" id="URE33281.1"/>
    </source>
</evidence>
<feature type="repeat" description="PPR" evidence="8">
    <location>
        <begin position="508"/>
        <end position="542"/>
    </location>
</feature>
<keyword evidence="3" id="KW-0677">Repeat</keyword>
<dbReference type="Pfam" id="PF01535">
    <property type="entry name" value="PPR"/>
    <property type="match status" value="5"/>
</dbReference>
<dbReference type="InterPro" id="IPR011987">
    <property type="entry name" value="ATPase_V1-cplx_hsu_C"/>
</dbReference>